<dbReference type="EMBL" id="GBXM01065878">
    <property type="protein sequence ID" value="JAH42699.1"/>
    <property type="molecule type" value="Transcribed_RNA"/>
</dbReference>
<accession>A0A0E9SMU9</accession>
<dbReference type="AlphaFoldDB" id="A0A0E9SMU9"/>
<dbReference type="EMBL" id="GBXM01065809">
    <property type="protein sequence ID" value="JAH42768.1"/>
    <property type="molecule type" value="Transcribed_RNA"/>
</dbReference>
<name>A0A0E9SMU9_ANGAN</name>
<proteinExistence type="predicted"/>
<protein>
    <submittedName>
        <fullName evidence="2">Uncharacterized protein</fullName>
    </submittedName>
</protein>
<reference evidence="2" key="2">
    <citation type="journal article" date="2015" name="Fish Shellfish Immunol.">
        <title>Early steps in the European eel (Anguilla anguilla)-Vibrio vulnificus interaction in the gills: Role of the RtxA13 toxin.</title>
        <authorList>
            <person name="Callol A."/>
            <person name="Pajuelo D."/>
            <person name="Ebbesson L."/>
            <person name="Teles M."/>
            <person name="MacKenzie S."/>
            <person name="Amaro C."/>
        </authorList>
    </citation>
    <scope>NUCLEOTIDE SEQUENCE</scope>
</reference>
<keyword evidence="1" id="KW-1133">Transmembrane helix</keyword>
<keyword evidence="1" id="KW-0472">Membrane</keyword>
<sequence>MCCLRAKFTSVPVDRYAICSLGLLICFLVSYVLPSYRRQQTWCYIYRRGKIL</sequence>
<evidence type="ECO:0000313" key="2">
    <source>
        <dbReference type="EMBL" id="JAH42699.1"/>
    </source>
</evidence>
<evidence type="ECO:0000256" key="1">
    <source>
        <dbReference type="SAM" id="Phobius"/>
    </source>
</evidence>
<organism evidence="2">
    <name type="scientific">Anguilla anguilla</name>
    <name type="common">European freshwater eel</name>
    <name type="synonym">Muraena anguilla</name>
    <dbReference type="NCBI Taxonomy" id="7936"/>
    <lineage>
        <taxon>Eukaryota</taxon>
        <taxon>Metazoa</taxon>
        <taxon>Chordata</taxon>
        <taxon>Craniata</taxon>
        <taxon>Vertebrata</taxon>
        <taxon>Euteleostomi</taxon>
        <taxon>Actinopterygii</taxon>
        <taxon>Neopterygii</taxon>
        <taxon>Teleostei</taxon>
        <taxon>Anguilliformes</taxon>
        <taxon>Anguillidae</taxon>
        <taxon>Anguilla</taxon>
    </lineage>
</organism>
<feature type="transmembrane region" description="Helical" evidence="1">
    <location>
        <begin position="15"/>
        <end position="33"/>
    </location>
</feature>
<keyword evidence="1" id="KW-0812">Transmembrane</keyword>
<reference evidence="2" key="1">
    <citation type="submission" date="2014-11" db="EMBL/GenBank/DDBJ databases">
        <authorList>
            <person name="Amaro Gonzalez C."/>
        </authorList>
    </citation>
    <scope>NUCLEOTIDE SEQUENCE</scope>
</reference>